<keyword evidence="7" id="KW-0560">Oxidoreductase</keyword>
<dbReference type="PANTHER" id="PTHR42917:SF2">
    <property type="entry name" value="2,4-DIENOYL-COA REDUCTASE [(2E)-ENOYL-COA-PRODUCING]"/>
    <property type="match status" value="1"/>
</dbReference>
<evidence type="ECO:0000256" key="9">
    <source>
        <dbReference type="ARBA" id="ARBA00023014"/>
    </source>
</evidence>
<accession>A0A7W2TXE2</accession>
<name>A0A7W2TXE2_9GAMM</name>
<evidence type="ECO:0000259" key="10">
    <source>
        <dbReference type="Pfam" id="PF00724"/>
    </source>
</evidence>
<evidence type="ECO:0000259" key="11">
    <source>
        <dbReference type="Pfam" id="PF07992"/>
    </source>
</evidence>
<organism evidence="12 13">
    <name type="scientific">Sediminihaliea albiluteola</name>
    <dbReference type="NCBI Taxonomy" id="2758564"/>
    <lineage>
        <taxon>Bacteria</taxon>
        <taxon>Pseudomonadati</taxon>
        <taxon>Pseudomonadota</taxon>
        <taxon>Gammaproteobacteria</taxon>
        <taxon>Cellvibrionales</taxon>
        <taxon>Halieaceae</taxon>
        <taxon>Sediminihaliea</taxon>
    </lineage>
</organism>
<keyword evidence="13" id="KW-1185">Reference proteome</keyword>
<feature type="domain" description="NADH:flavin oxidoreductase/NADH oxidase N-terminal" evidence="10">
    <location>
        <begin position="9"/>
        <end position="359"/>
    </location>
</feature>
<dbReference type="Gene3D" id="3.20.20.70">
    <property type="entry name" value="Aldolase class I"/>
    <property type="match status" value="1"/>
</dbReference>
<comment type="similarity">
    <text evidence="3">In the N-terminal section; belongs to the NADH:flavin oxidoreductase/NADH oxidase family.</text>
</comment>
<protein>
    <submittedName>
        <fullName evidence="12">FAD-dependent oxidoreductase</fullName>
    </submittedName>
</protein>
<dbReference type="Pfam" id="PF00724">
    <property type="entry name" value="Oxidored_FMN"/>
    <property type="match status" value="1"/>
</dbReference>
<dbReference type="InterPro" id="IPR036188">
    <property type="entry name" value="FAD/NAD-bd_sf"/>
</dbReference>
<dbReference type="GO" id="GO:0010181">
    <property type="term" value="F:FMN binding"/>
    <property type="evidence" value="ECO:0007669"/>
    <property type="project" value="InterPro"/>
</dbReference>
<dbReference type="SUPFAM" id="SSF51905">
    <property type="entry name" value="FAD/NAD(P)-binding domain"/>
    <property type="match status" value="1"/>
</dbReference>
<proteinExistence type="inferred from homology"/>
<evidence type="ECO:0000256" key="7">
    <source>
        <dbReference type="ARBA" id="ARBA00023002"/>
    </source>
</evidence>
<keyword evidence="8" id="KW-0408">Iron</keyword>
<dbReference type="GO" id="GO:0046872">
    <property type="term" value="F:metal ion binding"/>
    <property type="evidence" value="ECO:0007669"/>
    <property type="project" value="UniProtKB-KW"/>
</dbReference>
<dbReference type="EMBL" id="JACFXU010000015">
    <property type="protein sequence ID" value="MBA6413712.1"/>
    <property type="molecule type" value="Genomic_DNA"/>
</dbReference>
<dbReference type="InterPro" id="IPR023753">
    <property type="entry name" value="FAD/NAD-binding_dom"/>
</dbReference>
<evidence type="ECO:0000256" key="8">
    <source>
        <dbReference type="ARBA" id="ARBA00023004"/>
    </source>
</evidence>
<evidence type="ECO:0000256" key="2">
    <source>
        <dbReference type="ARBA" id="ARBA00001966"/>
    </source>
</evidence>
<dbReference type="AlphaFoldDB" id="A0A7W2TXE2"/>
<feature type="domain" description="FAD/NAD(P)-binding" evidence="11">
    <location>
        <begin position="408"/>
        <end position="674"/>
    </location>
</feature>
<evidence type="ECO:0000256" key="1">
    <source>
        <dbReference type="ARBA" id="ARBA00001917"/>
    </source>
</evidence>
<dbReference type="PANTHER" id="PTHR42917">
    <property type="entry name" value="2,4-DIENOYL-COA REDUCTASE"/>
    <property type="match status" value="1"/>
</dbReference>
<evidence type="ECO:0000256" key="3">
    <source>
        <dbReference type="ARBA" id="ARBA00011048"/>
    </source>
</evidence>
<dbReference type="InterPro" id="IPR001155">
    <property type="entry name" value="OxRdtase_FMN_N"/>
</dbReference>
<keyword evidence="9" id="KW-0411">Iron-sulfur</keyword>
<evidence type="ECO:0000256" key="6">
    <source>
        <dbReference type="ARBA" id="ARBA00022723"/>
    </source>
</evidence>
<evidence type="ECO:0000313" key="13">
    <source>
        <dbReference type="Proteomes" id="UP000539350"/>
    </source>
</evidence>
<keyword evidence="6" id="KW-0479">Metal-binding</keyword>
<dbReference type="InterPro" id="IPR013785">
    <property type="entry name" value="Aldolase_TIM"/>
</dbReference>
<comment type="caution">
    <text evidence="12">The sequence shown here is derived from an EMBL/GenBank/DDBJ whole genome shotgun (WGS) entry which is preliminary data.</text>
</comment>
<dbReference type="PRINTS" id="PR00411">
    <property type="entry name" value="PNDRDTASEI"/>
</dbReference>
<gene>
    <name evidence="12" type="ORF">H2508_11385</name>
</gene>
<dbReference type="Gene3D" id="3.50.50.60">
    <property type="entry name" value="FAD/NAD(P)-binding domain"/>
    <property type="match status" value="1"/>
</dbReference>
<dbReference type="Pfam" id="PF07992">
    <property type="entry name" value="Pyr_redox_2"/>
    <property type="match status" value="1"/>
</dbReference>
<dbReference type="GO" id="GO:0016491">
    <property type="term" value="F:oxidoreductase activity"/>
    <property type="evidence" value="ECO:0007669"/>
    <property type="project" value="UniProtKB-KW"/>
</dbReference>
<dbReference type="InterPro" id="IPR051793">
    <property type="entry name" value="NADH:flavin_oxidoreductase"/>
</dbReference>
<keyword evidence="4" id="KW-0285">Flavoprotein</keyword>
<dbReference type="Proteomes" id="UP000539350">
    <property type="component" value="Unassembled WGS sequence"/>
</dbReference>
<comment type="cofactor">
    <cofactor evidence="2">
        <name>[4Fe-4S] cluster</name>
        <dbReference type="ChEBI" id="CHEBI:49883"/>
    </cofactor>
</comment>
<dbReference type="RefSeq" id="WP_182173595.1">
    <property type="nucleotide sequence ID" value="NZ_JACFXU010000015.1"/>
</dbReference>
<comment type="cofactor">
    <cofactor evidence="1">
        <name>FMN</name>
        <dbReference type="ChEBI" id="CHEBI:58210"/>
    </cofactor>
</comment>
<reference evidence="12 13" key="1">
    <citation type="submission" date="2020-07" db="EMBL/GenBank/DDBJ databases">
        <title>Halieaceae bacterium, F7430, whole genome shotgun sequencing project.</title>
        <authorList>
            <person name="Jiang S."/>
            <person name="Liu Z.W."/>
            <person name="Du Z.J."/>
        </authorList>
    </citation>
    <scope>NUCLEOTIDE SEQUENCE [LARGE SCALE GENOMIC DNA]</scope>
    <source>
        <strain evidence="12 13">F7430</strain>
    </source>
</reference>
<dbReference type="SUPFAM" id="SSF51395">
    <property type="entry name" value="FMN-linked oxidoreductases"/>
    <property type="match status" value="1"/>
</dbReference>
<dbReference type="Gene3D" id="3.40.50.720">
    <property type="entry name" value="NAD(P)-binding Rossmann-like Domain"/>
    <property type="match status" value="1"/>
</dbReference>
<evidence type="ECO:0000256" key="5">
    <source>
        <dbReference type="ARBA" id="ARBA00022643"/>
    </source>
</evidence>
<keyword evidence="5" id="KW-0288">FMN</keyword>
<dbReference type="GO" id="GO:0051536">
    <property type="term" value="F:iron-sulfur cluster binding"/>
    <property type="evidence" value="ECO:0007669"/>
    <property type="project" value="UniProtKB-KW"/>
</dbReference>
<sequence length="707" mass="76588">MSSQLSSLASPCRIGSMELKNRMVVTAMGTNLGAEDGSCGERLHALHERHAKGGAGLIVLGSVGVSWPSGGNQRNQLAISEDYMIPSLRKLADAVHSYGAKLAAQLHHGGMVAVQDTAEGRPLWVPSYPEVKQGDMQSGFLESELAAMFKPDSPSPQLHLMTPDDIKKLVTDFAAAARRAKEAGIDGVEIHAGHGYIISEFLSPLVNNRDDEYGGSLENRARLLLEILAAIRAEVGSDYPVWCKIDSGEFGHAEGISLEDAKSTAMMLEKAGIDAITVSAYHDTSTGVNHSESNIPHTPERIVANATAIKKCLKVPVITSGRIELESGNKHIAAGNFDLMGMGRKILADPDLPNKVIAGQLKDIRPCVYCYCCVSQIYVQNSVKCAVNPETAHETTRMLIATTNARHFAVVGGGPAGMEAARRLVEKGHRVTLLEAADRLGGTLQFASIAYEPNERLLRWLRRQTEQSAVDVRFNTYATPSLLKQLAVDEVIVATGAKRDMPDIPGSDQSFVFSGDEMRSLVLGDKAPSLERKTDAFTRFMTRAGSLTGVNKHPWILRQVSRAWLPLGQEIVVIGAELVGLELAEYLAHRGRQVTVIDSATRPGAGLYLVRRMRILHELREMGVTMINRAEDISIGDHTVSYRNYRGQQRTVGAEHVIVAQGATGDQSLVEQLREQELKVHAIGDCNGVGYIEGAMESAAELVASLN</sequence>
<dbReference type="CDD" id="cd02803">
    <property type="entry name" value="OYE_like_FMN_family"/>
    <property type="match status" value="1"/>
</dbReference>
<evidence type="ECO:0000313" key="12">
    <source>
        <dbReference type="EMBL" id="MBA6413712.1"/>
    </source>
</evidence>
<dbReference type="PRINTS" id="PR00368">
    <property type="entry name" value="FADPNR"/>
</dbReference>
<evidence type="ECO:0000256" key="4">
    <source>
        <dbReference type="ARBA" id="ARBA00022630"/>
    </source>
</evidence>